<gene>
    <name evidence="1" type="ORF">GCM10010833_03430</name>
</gene>
<keyword evidence="2" id="KW-1185">Reference proteome</keyword>
<evidence type="ECO:0000313" key="1">
    <source>
        <dbReference type="EMBL" id="GGB51989.1"/>
    </source>
</evidence>
<comment type="caution">
    <text evidence="1">The sequence shown here is derived from an EMBL/GenBank/DDBJ whole genome shotgun (WGS) entry which is preliminary data.</text>
</comment>
<protein>
    <submittedName>
        <fullName evidence="1">Uncharacterized protein</fullName>
    </submittedName>
</protein>
<evidence type="ECO:0000313" key="2">
    <source>
        <dbReference type="Proteomes" id="UP000614261"/>
    </source>
</evidence>
<sequence>MFAPLSPILAADTASNDDAQDVLDRIEAVATALSIVARLAGVPYRPAFGALSRRADLSAILTAAAPCGIDTAGRDLVTLGIELHAGLLALEKARMAGRLNRRAAALLHDEASASYCTILAALGYTTTH</sequence>
<accession>A0ABQ1IV23</accession>
<name>A0ABQ1IV23_9SPHN</name>
<organism evidence="1 2">
    <name type="scientific">Blastomonas aquatica</name>
    <dbReference type="NCBI Taxonomy" id="1510276"/>
    <lineage>
        <taxon>Bacteria</taxon>
        <taxon>Pseudomonadati</taxon>
        <taxon>Pseudomonadota</taxon>
        <taxon>Alphaproteobacteria</taxon>
        <taxon>Sphingomonadales</taxon>
        <taxon>Sphingomonadaceae</taxon>
        <taxon>Blastomonas</taxon>
    </lineage>
</organism>
<dbReference type="EMBL" id="BMGD01000001">
    <property type="protein sequence ID" value="GGB51989.1"/>
    <property type="molecule type" value="Genomic_DNA"/>
</dbReference>
<proteinExistence type="predicted"/>
<dbReference type="RefSeq" id="WP_188512628.1">
    <property type="nucleotide sequence ID" value="NZ_BMGD01000001.1"/>
</dbReference>
<reference evidence="2" key="1">
    <citation type="journal article" date="2019" name="Int. J. Syst. Evol. Microbiol.">
        <title>The Global Catalogue of Microorganisms (GCM) 10K type strain sequencing project: providing services to taxonomists for standard genome sequencing and annotation.</title>
        <authorList>
            <consortium name="The Broad Institute Genomics Platform"/>
            <consortium name="The Broad Institute Genome Sequencing Center for Infectious Disease"/>
            <person name="Wu L."/>
            <person name="Ma J."/>
        </authorList>
    </citation>
    <scope>NUCLEOTIDE SEQUENCE [LARGE SCALE GENOMIC DNA]</scope>
    <source>
        <strain evidence="2">CGMCC 1.12851</strain>
    </source>
</reference>
<dbReference type="Proteomes" id="UP000614261">
    <property type="component" value="Unassembled WGS sequence"/>
</dbReference>